<reference evidence="1 2" key="1">
    <citation type="submission" date="2020-11" db="EMBL/GenBank/DDBJ databases">
        <authorList>
            <person name="Kim M.K."/>
        </authorList>
    </citation>
    <scope>NUCLEOTIDE SEQUENCE [LARGE SCALE GENOMIC DNA]</scope>
    <source>
        <strain evidence="1 2">BT662</strain>
    </source>
</reference>
<dbReference type="RefSeq" id="WP_196294109.1">
    <property type="nucleotide sequence ID" value="NZ_JADQDM010000008.1"/>
</dbReference>
<dbReference type="Proteomes" id="UP000618931">
    <property type="component" value="Unassembled WGS sequence"/>
</dbReference>
<dbReference type="EMBL" id="JADQDM010000008">
    <property type="protein sequence ID" value="MBF9222665.1"/>
    <property type="molecule type" value="Genomic_DNA"/>
</dbReference>
<sequence length="349" mass="36869">MTTSYQVLCRVEMRHAYFADGLMRGLAARPSGLTTERLRRVGLLLRPSSTGFEIIYAGAAGSPPPDGLRAAFPLVFSLHPPDASFAIYTGLLPAPAPTGKKAGKKASAPVPPGPAPASVRYLAPAPANALRLHPGDVLSEADRLPLRPLVFQQALPAGTRTAALRHYPDGPTVWETALLPTAETLPVNLRAEGNGAYELRLGKAAPDVFFAADFPAPACPWAVLELGPAVLATPGATYTLGLAARRTYWQYQLMSSRPLPEGLAIDAGEAPVGFEQAPGLPGTALSFLATADQPLAERYPGAACRLVLPEAGRAPRVMHPALPYASPSALRLINKSIEQLIITDIFVQL</sequence>
<protein>
    <submittedName>
        <fullName evidence="1">Uncharacterized protein</fullName>
    </submittedName>
</protein>
<evidence type="ECO:0000313" key="2">
    <source>
        <dbReference type="Proteomes" id="UP000618931"/>
    </source>
</evidence>
<keyword evidence="2" id="KW-1185">Reference proteome</keyword>
<name>A0ABS0I6U4_9BACT</name>
<comment type="caution">
    <text evidence="1">The sequence shown here is derived from an EMBL/GenBank/DDBJ whole genome shotgun (WGS) entry which is preliminary data.</text>
</comment>
<accession>A0ABS0I6U4</accession>
<proteinExistence type="predicted"/>
<organism evidence="1 2">
    <name type="scientific">Hymenobacter ruricola</name>
    <dbReference type="NCBI Taxonomy" id="2791023"/>
    <lineage>
        <taxon>Bacteria</taxon>
        <taxon>Pseudomonadati</taxon>
        <taxon>Bacteroidota</taxon>
        <taxon>Cytophagia</taxon>
        <taxon>Cytophagales</taxon>
        <taxon>Hymenobacteraceae</taxon>
        <taxon>Hymenobacter</taxon>
    </lineage>
</organism>
<evidence type="ECO:0000313" key="1">
    <source>
        <dbReference type="EMBL" id="MBF9222665.1"/>
    </source>
</evidence>
<gene>
    <name evidence="1" type="ORF">I2H31_16290</name>
</gene>